<dbReference type="PANTHER" id="PTHR24286">
    <property type="entry name" value="CYTOCHROME P450 26"/>
    <property type="match status" value="1"/>
</dbReference>
<dbReference type="Proteomes" id="UP001187471">
    <property type="component" value="Unassembled WGS sequence"/>
</dbReference>
<evidence type="ECO:0000256" key="9">
    <source>
        <dbReference type="ARBA" id="ARBA00023136"/>
    </source>
</evidence>
<keyword evidence="8 10" id="KW-0408">Iron</keyword>
<name>A0AA88QFB6_9ASTE</name>
<evidence type="ECO:0000256" key="2">
    <source>
        <dbReference type="ARBA" id="ARBA00004167"/>
    </source>
</evidence>
<keyword evidence="9" id="KW-0472">Membrane</keyword>
<dbReference type="GO" id="GO:0020037">
    <property type="term" value="F:heme binding"/>
    <property type="evidence" value="ECO:0007669"/>
    <property type="project" value="InterPro"/>
</dbReference>
<sequence length="477" mass="53860">MELFNLSLLILGLLLLVTFIFRSQRSNGPKLPPGKTGWPVIGEANEFVSSGRQGTPETFVNKRMHKYSPQVFKTSLAGETMAVFCGPAGNKFLFSNENKLVVSWWPPTIEKINIAKSNRSNSTILTKKMKSIIPEFVKPEALQKYVPIMDCTARKHLEGEWTSPDGQVHAFPLSKKLTFALACRLFMNVEDADTVARLAANFALVTAGLLSVPIDFPGTAFNRAVKAANLIREDLLPIIKMRRNQVREKELNITHDLLSQLLLATDDDGKFLTEMEIVDMILGILIASHDTTSTVITFVVYYLADHPHVYAQVLKEQMGIASSKRPEELLNWEDMQKMKYSRNVINEVLRLQPPSQGAFKRAITDFTYAGFTIPIGWKAFWSVHTTHKDPDYFPDPEKFDPSRFEGKGPAPFTFVPFGGGPRMCPGSEFARLEVLIFMHRFTTKFKWSRLIPNEKIIYEPSPIPANGLPIRLLPRED</sequence>
<evidence type="ECO:0000313" key="14">
    <source>
        <dbReference type="Proteomes" id="UP001187471"/>
    </source>
</evidence>
<comment type="cofactor">
    <cofactor evidence="1 10">
        <name>heme</name>
        <dbReference type="ChEBI" id="CHEBI:30413"/>
    </cofactor>
</comment>
<comment type="similarity">
    <text evidence="3 11">Belongs to the cytochrome P450 family.</text>
</comment>
<accession>A0AA88QFB6</accession>
<evidence type="ECO:0000256" key="7">
    <source>
        <dbReference type="ARBA" id="ARBA00023002"/>
    </source>
</evidence>
<dbReference type="EMBL" id="JAVXUO010002811">
    <property type="protein sequence ID" value="KAK2969484.1"/>
    <property type="molecule type" value="Genomic_DNA"/>
</dbReference>
<dbReference type="InterPro" id="IPR036396">
    <property type="entry name" value="Cyt_P450_sf"/>
</dbReference>
<keyword evidence="6" id="KW-1133">Transmembrane helix</keyword>
<dbReference type="CDD" id="cd11043">
    <property type="entry name" value="CYP90-like"/>
    <property type="match status" value="1"/>
</dbReference>
<dbReference type="InterPro" id="IPR001128">
    <property type="entry name" value="Cyt_P450"/>
</dbReference>
<dbReference type="Gene3D" id="1.10.630.10">
    <property type="entry name" value="Cytochrome P450"/>
    <property type="match status" value="1"/>
</dbReference>
<evidence type="ECO:0000256" key="3">
    <source>
        <dbReference type="ARBA" id="ARBA00010617"/>
    </source>
</evidence>
<evidence type="ECO:0000256" key="1">
    <source>
        <dbReference type="ARBA" id="ARBA00001971"/>
    </source>
</evidence>
<dbReference type="GO" id="GO:0016705">
    <property type="term" value="F:oxidoreductase activity, acting on paired donors, with incorporation or reduction of molecular oxygen"/>
    <property type="evidence" value="ECO:0007669"/>
    <property type="project" value="InterPro"/>
</dbReference>
<evidence type="ECO:0008006" key="15">
    <source>
        <dbReference type="Google" id="ProtNLM"/>
    </source>
</evidence>
<evidence type="ECO:0000256" key="12">
    <source>
        <dbReference type="SAM" id="SignalP"/>
    </source>
</evidence>
<evidence type="ECO:0000313" key="13">
    <source>
        <dbReference type="EMBL" id="KAK2969484.1"/>
    </source>
</evidence>
<dbReference type="SUPFAM" id="SSF48264">
    <property type="entry name" value="Cytochrome P450"/>
    <property type="match status" value="1"/>
</dbReference>
<keyword evidence="10 11" id="KW-0349">Heme</keyword>
<dbReference type="FunFam" id="1.10.630.10:FF:000022">
    <property type="entry name" value="Taxadiene 5-alpha hydroxylase"/>
    <property type="match status" value="1"/>
</dbReference>
<feature type="signal peptide" evidence="12">
    <location>
        <begin position="1"/>
        <end position="25"/>
    </location>
</feature>
<evidence type="ECO:0000256" key="4">
    <source>
        <dbReference type="ARBA" id="ARBA00022692"/>
    </source>
</evidence>
<evidence type="ECO:0000256" key="10">
    <source>
        <dbReference type="PIRSR" id="PIRSR602401-1"/>
    </source>
</evidence>
<feature type="chain" id="PRO_5041731524" description="Cytochrome P450" evidence="12">
    <location>
        <begin position="26"/>
        <end position="477"/>
    </location>
</feature>
<gene>
    <name evidence="13" type="ORF">RJ640_026380</name>
</gene>
<dbReference type="PANTHER" id="PTHR24286:SF53">
    <property type="entry name" value="BETA-AMYRIN 28-OXIDASE-LIKE"/>
    <property type="match status" value="1"/>
</dbReference>
<proteinExistence type="inferred from homology"/>
<keyword evidence="7 11" id="KW-0560">Oxidoreductase</keyword>
<dbReference type="PRINTS" id="PR00463">
    <property type="entry name" value="EP450I"/>
</dbReference>
<dbReference type="InterPro" id="IPR017972">
    <property type="entry name" value="Cyt_P450_CS"/>
</dbReference>
<feature type="binding site" description="axial binding residue" evidence="10">
    <location>
        <position position="424"/>
    </location>
    <ligand>
        <name>heme</name>
        <dbReference type="ChEBI" id="CHEBI:30413"/>
    </ligand>
    <ligandPart>
        <name>Fe</name>
        <dbReference type="ChEBI" id="CHEBI:18248"/>
    </ligandPart>
</feature>
<evidence type="ECO:0000256" key="11">
    <source>
        <dbReference type="RuleBase" id="RU000461"/>
    </source>
</evidence>
<dbReference type="GO" id="GO:0005506">
    <property type="term" value="F:iron ion binding"/>
    <property type="evidence" value="ECO:0007669"/>
    <property type="project" value="InterPro"/>
</dbReference>
<dbReference type="PROSITE" id="PS00086">
    <property type="entry name" value="CYTOCHROME_P450"/>
    <property type="match status" value="1"/>
</dbReference>
<keyword evidence="4" id="KW-0812">Transmembrane</keyword>
<comment type="subcellular location">
    <subcellularLocation>
        <location evidence="2">Membrane</location>
        <topology evidence="2">Single-pass membrane protein</topology>
    </subcellularLocation>
</comment>
<dbReference type="GO" id="GO:0016020">
    <property type="term" value="C:membrane"/>
    <property type="evidence" value="ECO:0007669"/>
    <property type="project" value="UniProtKB-SubCell"/>
</dbReference>
<dbReference type="Pfam" id="PF00067">
    <property type="entry name" value="p450"/>
    <property type="match status" value="1"/>
</dbReference>
<evidence type="ECO:0000256" key="5">
    <source>
        <dbReference type="ARBA" id="ARBA00022723"/>
    </source>
</evidence>
<evidence type="ECO:0000256" key="6">
    <source>
        <dbReference type="ARBA" id="ARBA00022989"/>
    </source>
</evidence>
<keyword evidence="5 10" id="KW-0479">Metal-binding</keyword>
<dbReference type="GO" id="GO:0016125">
    <property type="term" value="P:sterol metabolic process"/>
    <property type="evidence" value="ECO:0007669"/>
    <property type="project" value="TreeGrafter"/>
</dbReference>
<dbReference type="AlphaFoldDB" id="A0AA88QFB6"/>
<protein>
    <recommendedName>
        <fullName evidence="15">Cytochrome P450</fullName>
    </recommendedName>
</protein>
<keyword evidence="12" id="KW-0732">Signal</keyword>
<organism evidence="13 14">
    <name type="scientific">Escallonia rubra</name>
    <dbReference type="NCBI Taxonomy" id="112253"/>
    <lineage>
        <taxon>Eukaryota</taxon>
        <taxon>Viridiplantae</taxon>
        <taxon>Streptophyta</taxon>
        <taxon>Embryophyta</taxon>
        <taxon>Tracheophyta</taxon>
        <taxon>Spermatophyta</taxon>
        <taxon>Magnoliopsida</taxon>
        <taxon>eudicotyledons</taxon>
        <taxon>Gunneridae</taxon>
        <taxon>Pentapetalae</taxon>
        <taxon>asterids</taxon>
        <taxon>campanulids</taxon>
        <taxon>Escalloniales</taxon>
        <taxon>Escalloniaceae</taxon>
        <taxon>Escallonia</taxon>
    </lineage>
</organism>
<keyword evidence="11" id="KW-0503">Monooxygenase</keyword>
<dbReference type="InterPro" id="IPR002401">
    <property type="entry name" value="Cyt_P450_E_grp-I"/>
</dbReference>
<dbReference type="PRINTS" id="PR00385">
    <property type="entry name" value="P450"/>
</dbReference>
<evidence type="ECO:0000256" key="8">
    <source>
        <dbReference type="ARBA" id="ARBA00023004"/>
    </source>
</evidence>
<dbReference type="GO" id="GO:0004497">
    <property type="term" value="F:monooxygenase activity"/>
    <property type="evidence" value="ECO:0007669"/>
    <property type="project" value="UniProtKB-KW"/>
</dbReference>
<keyword evidence="14" id="KW-1185">Reference proteome</keyword>
<reference evidence="13" key="1">
    <citation type="submission" date="2022-12" db="EMBL/GenBank/DDBJ databases">
        <title>Draft genome assemblies for two species of Escallonia (Escalloniales).</title>
        <authorList>
            <person name="Chanderbali A."/>
            <person name="Dervinis C."/>
            <person name="Anghel I."/>
            <person name="Soltis D."/>
            <person name="Soltis P."/>
            <person name="Zapata F."/>
        </authorList>
    </citation>
    <scope>NUCLEOTIDE SEQUENCE</scope>
    <source>
        <strain evidence="13">UCBG92.1500</strain>
        <tissue evidence="13">Leaf</tissue>
    </source>
</reference>
<comment type="caution">
    <text evidence="13">The sequence shown here is derived from an EMBL/GenBank/DDBJ whole genome shotgun (WGS) entry which is preliminary data.</text>
</comment>